<keyword evidence="2" id="KW-0732">Signal</keyword>
<dbReference type="InterPro" id="IPR000618">
    <property type="entry name" value="Insect_cuticle"/>
</dbReference>
<evidence type="ECO:0000313" key="3">
    <source>
        <dbReference type="EMBL" id="BES93236.1"/>
    </source>
</evidence>
<dbReference type="Proteomes" id="UP001307889">
    <property type="component" value="Chromosome 4"/>
</dbReference>
<feature type="chain" id="PRO_5045081528" evidence="2">
    <location>
        <begin position="23"/>
        <end position="361"/>
    </location>
</feature>
<dbReference type="Pfam" id="PF00379">
    <property type="entry name" value="Chitin_bind_4"/>
    <property type="match status" value="1"/>
</dbReference>
<sequence>MPPRLLAAAAIVFVCSVCGTSAKIGGWDTSPNAQYHIQTDEGPERYFKYQTVSGQYRKEKRLQDGTVVGSYGWVDANGYLRLRDYIADDKGYRIVRTKLVKVGVDTPIDNAITIAKKTPANAGVNEVAPVSLSSYSNEKHVYESTTRAPISYGDYVKQTTPTPISYDDYVQRTTPAPISYDNYVKRTTPAPISYDDYVKQSTTPRPISLSDYLREKQTVTPNVEVVHRGYPSTTAAPSTTTAEYVRPVTFRPYYGSPNSLVVLNKKPAYEARYEPAGSSLSTRYDGVSFTHNGFRYYLPRQYHEEETLPGDQRTGSFGYIDPFGIRRVVYYNTSPGSGFVHRKNNRYVGFQSTPYDPRFSS</sequence>
<protein>
    <submittedName>
        <fullName evidence="3">Insect cuticle protein</fullName>
    </submittedName>
</protein>
<evidence type="ECO:0000256" key="1">
    <source>
        <dbReference type="PROSITE-ProRule" id="PRU00497"/>
    </source>
</evidence>
<evidence type="ECO:0000313" key="4">
    <source>
        <dbReference type="Proteomes" id="UP001307889"/>
    </source>
</evidence>
<accession>A0ABN7ALW7</accession>
<keyword evidence="1" id="KW-0193">Cuticle</keyword>
<dbReference type="PANTHER" id="PTHR10380">
    <property type="entry name" value="CUTICLE PROTEIN"/>
    <property type="match status" value="1"/>
</dbReference>
<name>A0ABN7ALW7_9HEMI</name>
<keyword evidence="4" id="KW-1185">Reference proteome</keyword>
<gene>
    <name evidence="3" type="ORF">NTJ_06041</name>
</gene>
<organism evidence="3 4">
    <name type="scientific">Nesidiocoris tenuis</name>
    <dbReference type="NCBI Taxonomy" id="355587"/>
    <lineage>
        <taxon>Eukaryota</taxon>
        <taxon>Metazoa</taxon>
        <taxon>Ecdysozoa</taxon>
        <taxon>Arthropoda</taxon>
        <taxon>Hexapoda</taxon>
        <taxon>Insecta</taxon>
        <taxon>Pterygota</taxon>
        <taxon>Neoptera</taxon>
        <taxon>Paraneoptera</taxon>
        <taxon>Hemiptera</taxon>
        <taxon>Heteroptera</taxon>
        <taxon>Panheteroptera</taxon>
        <taxon>Cimicomorpha</taxon>
        <taxon>Miridae</taxon>
        <taxon>Dicyphina</taxon>
        <taxon>Nesidiocoris</taxon>
    </lineage>
</organism>
<dbReference type="PROSITE" id="PS51155">
    <property type="entry name" value="CHIT_BIND_RR_2"/>
    <property type="match status" value="1"/>
</dbReference>
<dbReference type="InterPro" id="IPR050468">
    <property type="entry name" value="Cuticle_Struct_Prot"/>
</dbReference>
<dbReference type="PANTHER" id="PTHR10380:SF206">
    <property type="entry name" value="GH27759P"/>
    <property type="match status" value="1"/>
</dbReference>
<reference evidence="3 4" key="1">
    <citation type="submission" date="2023-09" db="EMBL/GenBank/DDBJ databases">
        <title>Nesidiocoris tenuis whole genome shotgun sequence.</title>
        <authorList>
            <person name="Shibata T."/>
            <person name="Shimoda M."/>
            <person name="Kobayashi T."/>
            <person name="Uehara T."/>
        </authorList>
    </citation>
    <scope>NUCLEOTIDE SEQUENCE [LARGE SCALE GENOMIC DNA]</scope>
    <source>
        <strain evidence="3 4">Japan</strain>
    </source>
</reference>
<proteinExistence type="predicted"/>
<dbReference type="EMBL" id="AP028912">
    <property type="protein sequence ID" value="BES93236.1"/>
    <property type="molecule type" value="Genomic_DNA"/>
</dbReference>
<feature type="signal peptide" evidence="2">
    <location>
        <begin position="1"/>
        <end position="22"/>
    </location>
</feature>
<evidence type="ECO:0000256" key="2">
    <source>
        <dbReference type="SAM" id="SignalP"/>
    </source>
</evidence>